<protein>
    <submittedName>
        <fullName evidence="1">Uncharacterized protein</fullName>
    </submittedName>
</protein>
<reference evidence="2" key="1">
    <citation type="journal article" date="2014" name="Proc. Natl. Acad. Sci. U.S.A.">
        <title>Extensive sampling of basidiomycete genomes demonstrates inadequacy of the white-rot/brown-rot paradigm for wood decay fungi.</title>
        <authorList>
            <person name="Riley R."/>
            <person name="Salamov A.A."/>
            <person name="Brown D.W."/>
            <person name="Nagy L.G."/>
            <person name="Floudas D."/>
            <person name="Held B.W."/>
            <person name="Levasseur A."/>
            <person name="Lombard V."/>
            <person name="Morin E."/>
            <person name="Otillar R."/>
            <person name="Lindquist E.A."/>
            <person name="Sun H."/>
            <person name="LaButti K.M."/>
            <person name="Schmutz J."/>
            <person name="Jabbour D."/>
            <person name="Luo H."/>
            <person name="Baker S.E."/>
            <person name="Pisabarro A.G."/>
            <person name="Walton J.D."/>
            <person name="Blanchette R.A."/>
            <person name="Henrissat B."/>
            <person name="Martin F."/>
            <person name="Cullen D."/>
            <person name="Hibbett D.S."/>
            <person name="Grigoriev I.V."/>
        </authorList>
    </citation>
    <scope>NUCLEOTIDE SEQUENCE [LARGE SCALE GENOMIC DNA]</scope>
    <source>
        <strain evidence="2">FD-172 SS1</strain>
    </source>
</reference>
<dbReference type="Proteomes" id="UP000027195">
    <property type="component" value="Unassembled WGS sequence"/>
</dbReference>
<evidence type="ECO:0000313" key="2">
    <source>
        <dbReference type="Proteomes" id="UP000027195"/>
    </source>
</evidence>
<evidence type="ECO:0000313" key="1">
    <source>
        <dbReference type="EMBL" id="KDQ14309.1"/>
    </source>
</evidence>
<dbReference type="InParanoid" id="A0A067MFL2"/>
<proteinExistence type="predicted"/>
<dbReference type="AlphaFoldDB" id="A0A067MFL2"/>
<keyword evidence="2" id="KW-1185">Reference proteome</keyword>
<sequence>MCTLPLHLDYVMPPPSPPPHNSYGYTLPGSGRVPLNFPASCPSTRPVSLTVTHTRTLSLHPRTCLLPLPHPLSPRFTTFFLPESQSLCSLSYLFCNSFSTYIEWTPVSAGVTLQRSCRFWVSPALSMIWGP</sequence>
<dbReference type="EMBL" id="KL198038">
    <property type="protein sequence ID" value="KDQ14309.1"/>
    <property type="molecule type" value="Genomic_DNA"/>
</dbReference>
<organism evidence="1 2">
    <name type="scientific">Botryobasidium botryosum (strain FD-172 SS1)</name>
    <dbReference type="NCBI Taxonomy" id="930990"/>
    <lineage>
        <taxon>Eukaryota</taxon>
        <taxon>Fungi</taxon>
        <taxon>Dikarya</taxon>
        <taxon>Basidiomycota</taxon>
        <taxon>Agaricomycotina</taxon>
        <taxon>Agaricomycetes</taxon>
        <taxon>Cantharellales</taxon>
        <taxon>Botryobasidiaceae</taxon>
        <taxon>Botryobasidium</taxon>
    </lineage>
</organism>
<gene>
    <name evidence="1" type="ORF">BOTBODRAFT_348492</name>
</gene>
<name>A0A067MFL2_BOTB1</name>
<dbReference type="HOGENOM" id="CLU_1927249_0_0_1"/>
<accession>A0A067MFL2</accession>